<dbReference type="Gene3D" id="2.170.150.40">
    <property type="entry name" value="Domain of unknown function (DUF427)"/>
    <property type="match status" value="1"/>
</dbReference>
<name>A0A1Y2KXU1_9PROT</name>
<dbReference type="Pfam" id="PF04248">
    <property type="entry name" value="NTP_transf_9"/>
    <property type="match status" value="1"/>
</dbReference>
<evidence type="ECO:0000313" key="3">
    <source>
        <dbReference type="Proteomes" id="UP000193391"/>
    </source>
</evidence>
<dbReference type="PANTHER" id="PTHR34310:SF9">
    <property type="entry name" value="BLR5716 PROTEIN"/>
    <property type="match status" value="1"/>
</dbReference>
<dbReference type="InterPro" id="IPR007361">
    <property type="entry name" value="DUF427"/>
</dbReference>
<dbReference type="PANTHER" id="PTHR34310">
    <property type="entry name" value="DUF427 DOMAIN PROTEIN (AFU_ORTHOLOGUE AFUA_3G02220)"/>
    <property type="match status" value="1"/>
</dbReference>
<accession>A0A1Y2KXU1</accession>
<gene>
    <name evidence="2" type="ORF">TMES_17145</name>
</gene>
<dbReference type="Proteomes" id="UP000193391">
    <property type="component" value="Unassembled WGS sequence"/>
</dbReference>
<dbReference type="InterPro" id="IPR038694">
    <property type="entry name" value="DUF427_sf"/>
</dbReference>
<feature type="domain" description="DUF427" evidence="1">
    <location>
        <begin position="24"/>
        <end position="116"/>
    </location>
</feature>
<keyword evidence="3" id="KW-1185">Reference proteome</keyword>
<sequence>MTDKSVRVPGPDHPIDIAPATTRMTVTFAGRIIADSAATLILREAGYQPVYYFPRGDVDAAILVSSDKTSYCPYKGTASYFTINADGKTSPNAIWTYENPHDAVLAIKDYVAFYPDRVAITHVE</sequence>
<dbReference type="EMBL" id="JFKA01000009">
    <property type="protein sequence ID" value="OSQ36791.1"/>
    <property type="molecule type" value="Genomic_DNA"/>
</dbReference>
<proteinExistence type="predicted"/>
<reference evidence="2 3" key="1">
    <citation type="submission" date="2014-03" db="EMBL/GenBank/DDBJ databases">
        <title>The draft genome sequence of Thalassospira mesophila JCM 18969.</title>
        <authorList>
            <person name="Lai Q."/>
            <person name="Shao Z."/>
        </authorList>
    </citation>
    <scope>NUCLEOTIDE SEQUENCE [LARGE SCALE GENOMIC DNA]</scope>
    <source>
        <strain evidence="2 3">JCM 18969</strain>
    </source>
</reference>
<evidence type="ECO:0000313" key="2">
    <source>
        <dbReference type="EMBL" id="OSQ36791.1"/>
    </source>
</evidence>
<dbReference type="AlphaFoldDB" id="A0A1Y2KXU1"/>
<protein>
    <recommendedName>
        <fullName evidence="1">DUF427 domain-containing protein</fullName>
    </recommendedName>
</protein>
<evidence type="ECO:0000259" key="1">
    <source>
        <dbReference type="Pfam" id="PF04248"/>
    </source>
</evidence>
<comment type="caution">
    <text evidence="2">The sequence shown here is derived from an EMBL/GenBank/DDBJ whole genome shotgun (WGS) entry which is preliminary data.</text>
</comment>
<organism evidence="2 3">
    <name type="scientific">Thalassospira mesophila</name>
    <dbReference type="NCBI Taxonomy" id="1293891"/>
    <lineage>
        <taxon>Bacteria</taxon>
        <taxon>Pseudomonadati</taxon>
        <taxon>Pseudomonadota</taxon>
        <taxon>Alphaproteobacteria</taxon>
        <taxon>Rhodospirillales</taxon>
        <taxon>Thalassospiraceae</taxon>
        <taxon>Thalassospira</taxon>
    </lineage>
</organism>
<dbReference type="STRING" id="1293891.TMES_17145"/>
<dbReference type="OrthoDB" id="9815163at2"/>
<dbReference type="RefSeq" id="WP_085584819.1">
    <property type="nucleotide sequence ID" value="NZ_JFKA01000009.1"/>
</dbReference>